<accession>A0A9N8F088</accession>
<reference evidence="3" key="1">
    <citation type="submission" date="2020-06" db="EMBL/GenBank/DDBJ databases">
        <authorList>
            <consortium name="Plant Systems Biology data submission"/>
        </authorList>
    </citation>
    <scope>NUCLEOTIDE SEQUENCE</scope>
    <source>
        <strain evidence="3">D6</strain>
    </source>
</reference>
<name>A0A9N8F088_9STRA</name>
<organism evidence="3 4">
    <name type="scientific">Seminavis robusta</name>
    <dbReference type="NCBI Taxonomy" id="568900"/>
    <lineage>
        <taxon>Eukaryota</taxon>
        <taxon>Sar</taxon>
        <taxon>Stramenopiles</taxon>
        <taxon>Ochrophyta</taxon>
        <taxon>Bacillariophyta</taxon>
        <taxon>Bacillariophyceae</taxon>
        <taxon>Bacillariophycidae</taxon>
        <taxon>Naviculales</taxon>
        <taxon>Naviculaceae</taxon>
        <taxon>Seminavis</taxon>
    </lineage>
</organism>
<evidence type="ECO:0000256" key="1">
    <source>
        <dbReference type="SAM" id="MobiDB-lite"/>
    </source>
</evidence>
<keyword evidence="2" id="KW-1133">Transmembrane helix</keyword>
<dbReference type="EMBL" id="CAICTM010002764">
    <property type="protein sequence ID" value="CAB9530163.1"/>
    <property type="molecule type" value="Genomic_DNA"/>
</dbReference>
<evidence type="ECO:0000256" key="2">
    <source>
        <dbReference type="SAM" id="Phobius"/>
    </source>
</evidence>
<protein>
    <submittedName>
        <fullName evidence="3">Uncharacterized protein</fullName>
    </submittedName>
</protein>
<gene>
    <name evidence="3" type="ORF">SEMRO_2766_G336661.1</name>
</gene>
<keyword evidence="2" id="KW-0472">Membrane</keyword>
<feature type="region of interest" description="Disordered" evidence="1">
    <location>
        <begin position="115"/>
        <end position="137"/>
    </location>
</feature>
<evidence type="ECO:0000313" key="3">
    <source>
        <dbReference type="EMBL" id="CAB9530163.1"/>
    </source>
</evidence>
<keyword evidence="2" id="KW-0812">Transmembrane</keyword>
<proteinExistence type="predicted"/>
<feature type="compositionally biased region" description="Basic and acidic residues" evidence="1">
    <location>
        <begin position="28"/>
        <end position="41"/>
    </location>
</feature>
<keyword evidence="4" id="KW-1185">Reference proteome</keyword>
<dbReference type="AlphaFoldDB" id="A0A9N8F088"/>
<sequence>MDKGDQASPAATIVAGIGSRKSLAAPADKSDQQQDNQKDLPSKQSKPESTMQFKETTTSDIDPTIAAIDLTEPNLSEDRYPIGAKNMEGSFREAAQAEIQPLPQQTALNRQRPVSIPGAYSLGGRPNAADNADDTDIVPVPPFAATISAPASNVEDLDDDHLVRANPVQEDPEAPTDLMHANPMNLEERERQQKKRKKQNQTFVFILILVILAGAAIVGTVAGTQKQPDETIGAATPTPTAFLSMEPSDVPSSAPTGALDMLLDSLPDYTLASMNNGSDTPQWKAWQWLANHQNITFLPEWRKTQLFAMATFFYAFEGENWNPLIQERLMDDSVEECDWYSGGFGLFINGQFMPFEDLGLPSIDPAMIMES</sequence>
<feature type="compositionally biased region" description="Polar residues" evidence="1">
    <location>
        <begin position="42"/>
        <end position="61"/>
    </location>
</feature>
<evidence type="ECO:0000313" key="4">
    <source>
        <dbReference type="Proteomes" id="UP001153069"/>
    </source>
</evidence>
<feature type="region of interest" description="Disordered" evidence="1">
    <location>
        <begin position="1"/>
        <end position="78"/>
    </location>
</feature>
<dbReference type="Proteomes" id="UP001153069">
    <property type="component" value="Unassembled WGS sequence"/>
</dbReference>
<feature type="transmembrane region" description="Helical" evidence="2">
    <location>
        <begin position="203"/>
        <end position="222"/>
    </location>
</feature>
<comment type="caution">
    <text evidence="3">The sequence shown here is derived from an EMBL/GenBank/DDBJ whole genome shotgun (WGS) entry which is preliminary data.</text>
</comment>